<evidence type="ECO:0000256" key="3">
    <source>
        <dbReference type="SAM" id="Coils"/>
    </source>
</evidence>
<evidence type="ECO:0000313" key="7">
    <source>
        <dbReference type="Proteomes" id="UP001217582"/>
    </source>
</evidence>
<feature type="compositionally biased region" description="Basic and acidic residues" evidence="4">
    <location>
        <begin position="204"/>
        <end position="234"/>
    </location>
</feature>
<feature type="domain" description="Nuclear speckle splicing regulatory protein 1 N-terminal" evidence="5">
    <location>
        <begin position="48"/>
        <end position="163"/>
    </location>
</feature>
<dbReference type="PANTHER" id="PTHR47845:SF1">
    <property type="entry name" value="NUCLEAR SPECKLE SPLICING REGULATORY PROTEIN 1 HOMOLOG"/>
    <property type="match status" value="1"/>
</dbReference>
<protein>
    <recommendedName>
        <fullName evidence="5">Nuclear speckle splicing regulatory protein 1 N-terminal domain-containing protein</fullName>
    </recommendedName>
</protein>
<dbReference type="AlphaFoldDB" id="A0AAJ6CK50"/>
<proteinExistence type="inferred from homology"/>
<sequence length="280" mass="31414">MAPSLRFSLPSAAAAPPAPKARAFDAADADEPAAPAPRAAAPVSKAVQRQQAEAADVDASTFDYDGVYDKMKQVERVRQQAKKEQDRERKPKYMHQFFEAAEARERDRLRAEAKMIQRERAAEGDAFRDTEAFVTSAYQAQQEAWQRAEEEERLRETRARSRSRGVAAFRHSILHDESQRRQELLAALSEPTDVQAQAAAPMSDRQRAERAAAEGLHVELNDDHQIVDQRDLLKRGLNVMTKRKDTRDAAPAPTSRAKRSHLMEEALLARVGDDSDDDEA</sequence>
<dbReference type="GO" id="GO:0000381">
    <property type="term" value="P:regulation of alternative mRNA splicing, via spliceosome"/>
    <property type="evidence" value="ECO:0007669"/>
    <property type="project" value="InterPro"/>
</dbReference>
<reference evidence="6 7" key="1">
    <citation type="submission" date="2023-03" db="EMBL/GenBank/DDBJ databases">
        <title>Mating type loci evolution in Malassezia.</title>
        <authorList>
            <person name="Coelho M.A."/>
        </authorList>
    </citation>
    <scope>NUCLEOTIDE SEQUENCE [LARGE SCALE GENOMIC DNA]</scope>
    <source>
        <strain evidence="6 7">CBS 13387</strain>
    </source>
</reference>
<dbReference type="Proteomes" id="UP001217582">
    <property type="component" value="Chromosome 3"/>
</dbReference>
<dbReference type="EMBL" id="CP119918">
    <property type="protein sequence ID" value="WFD15551.1"/>
    <property type="molecule type" value="Genomic_DNA"/>
</dbReference>
<keyword evidence="2 3" id="KW-0175">Coiled coil</keyword>
<dbReference type="Pfam" id="PF09745">
    <property type="entry name" value="NSRP1_N"/>
    <property type="match status" value="1"/>
</dbReference>
<keyword evidence="7" id="KW-1185">Reference proteome</keyword>
<comment type="similarity">
    <text evidence="1">Belongs to the NSRP1 family.</text>
</comment>
<feature type="region of interest" description="Disordered" evidence="4">
    <location>
        <begin position="1"/>
        <end position="43"/>
    </location>
</feature>
<dbReference type="InterPro" id="IPR018612">
    <property type="entry name" value="NSRP1_N"/>
</dbReference>
<accession>A0AAJ6CK50</accession>
<evidence type="ECO:0000259" key="5">
    <source>
        <dbReference type="Pfam" id="PF09745"/>
    </source>
</evidence>
<name>A0AAJ6CK50_9BASI</name>
<evidence type="ECO:0000256" key="1">
    <source>
        <dbReference type="ARBA" id="ARBA00010126"/>
    </source>
</evidence>
<feature type="region of interest" description="Disordered" evidence="4">
    <location>
        <begin position="186"/>
        <end position="262"/>
    </location>
</feature>
<feature type="coiled-coil region" evidence="3">
    <location>
        <begin position="64"/>
        <end position="119"/>
    </location>
</feature>
<dbReference type="InterPro" id="IPR053246">
    <property type="entry name" value="NS_splicing_regulatory_protein"/>
</dbReference>
<evidence type="ECO:0000256" key="4">
    <source>
        <dbReference type="SAM" id="MobiDB-lite"/>
    </source>
</evidence>
<organism evidence="6 7">
    <name type="scientific">Malassezia arunalokei</name>
    <dbReference type="NCBI Taxonomy" id="1514897"/>
    <lineage>
        <taxon>Eukaryota</taxon>
        <taxon>Fungi</taxon>
        <taxon>Dikarya</taxon>
        <taxon>Basidiomycota</taxon>
        <taxon>Ustilaginomycotina</taxon>
        <taxon>Malasseziomycetes</taxon>
        <taxon>Malasseziales</taxon>
        <taxon>Malasseziaceae</taxon>
        <taxon>Malassezia</taxon>
    </lineage>
</organism>
<dbReference type="PANTHER" id="PTHR47845">
    <property type="entry name" value="NUCLEAR SPECKLE SPLICING REGULATORY PROTEIN 1 HOMOLOG"/>
    <property type="match status" value="1"/>
</dbReference>
<evidence type="ECO:0000256" key="2">
    <source>
        <dbReference type="ARBA" id="ARBA00023054"/>
    </source>
</evidence>
<gene>
    <name evidence="6" type="ORF">MARU1_001571</name>
</gene>
<evidence type="ECO:0000313" key="6">
    <source>
        <dbReference type="EMBL" id="WFD15551.1"/>
    </source>
</evidence>